<feature type="transmembrane region" description="Helical" evidence="5">
    <location>
        <begin position="90"/>
        <end position="116"/>
    </location>
</feature>
<sequence length="436" mass="48999">MLLKLQHQIYALSRSERIIYWTIILTPLWWLMGIQPLFYPAVVLTLFAIHFSWDQLIQRPFPVYVWSWFVMSIVMLWTAALGINEMGFNLQVAAAAVVTFLKSYFLIFACLALPFFSQVRVEVVTRAIAWMSSGYLVAIAIQIAMLFLRIGGNGYLPPLARILPGDKGSLRVMFAHFSSFLGIPLPRTVLYTPDPPILGLCAVLCFLICLGERDRRLRYVALLGAVAALIVSASRSAWLCLPIALFIGTCFENGLFRQLSLWSTALTLMMSSIWGLTIEELFRKPMEGFTQARANSSQERALVVRKTLEAWQESPWIGWGVIRGRAHLYEDSYIGLGSFSTYAAVLYLNGIFGFIALIAAMILTLFATYTPAVNGHFGCKWAFASLIALYISCNATPLSWMAVNLWFFFVWLGAVLHEVQPHQANLTSWEQISGEG</sequence>
<evidence type="ECO:0000256" key="1">
    <source>
        <dbReference type="ARBA" id="ARBA00004141"/>
    </source>
</evidence>
<keyword evidence="2 5" id="KW-0812">Transmembrane</keyword>
<evidence type="ECO:0000313" key="8">
    <source>
        <dbReference type="Proteomes" id="UP000217895"/>
    </source>
</evidence>
<dbReference type="GO" id="GO:0016020">
    <property type="term" value="C:membrane"/>
    <property type="evidence" value="ECO:0007669"/>
    <property type="project" value="UniProtKB-SubCell"/>
</dbReference>
<feature type="transmembrane region" description="Helical" evidence="5">
    <location>
        <begin position="219"/>
        <end position="247"/>
    </location>
</feature>
<feature type="transmembrane region" description="Helical" evidence="5">
    <location>
        <begin position="63"/>
        <end position="83"/>
    </location>
</feature>
<feature type="transmembrane region" description="Helical" evidence="5">
    <location>
        <begin position="398"/>
        <end position="416"/>
    </location>
</feature>
<dbReference type="Pfam" id="PF04932">
    <property type="entry name" value="Wzy_C"/>
    <property type="match status" value="1"/>
</dbReference>
<feature type="domain" description="O-antigen ligase-related" evidence="6">
    <location>
        <begin position="221"/>
        <end position="358"/>
    </location>
</feature>
<comment type="subcellular location">
    <subcellularLocation>
        <location evidence="1">Membrane</location>
        <topology evidence="1">Multi-pass membrane protein</topology>
    </subcellularLocation>
</comment>
<name>A0A1Z4JCV2_LEPBY</name>
<evidence type="ECO:0000256" key="4">
    <source>
        <dbReference type="ARBA" id="ARBA00023136"/>
    </source>
</evidence>
<feature type="transmembrane region" description="Helical" evidence="5">
    <location>
        <begin position="20"/>
        <end position="51"/>
    </location>
</feature>
<evidence type="ECO:0000259" key="6">
    <source>
        <dbReference type="Pfam" id="PF04932"/>
    </source>
</evidence>
<feature type="transmembrane region" description="Helical" evidence="5">
    <location>
        <begin position="128"/>
        <end position="148"/>
    </location>
</feature>
<feature type="transmembrane region" description="Helical" evidence="5">
    <location>
        <begin position="346"/>
        <end position="367"/>
    </location>
</feature>
<accession>A0A1Z4JCV2</accession>
<keyword evidence="3 5" id="KW-1133">Transmembrane helix</keyword>
<feature type="transmembrane region" description="Helical" evidence="5">
    <location>
        <begin position="195"/>
        <end position="212"/>
    </location>
</feature>
<organism evidence="7 8">
    <name type="scientific">Leptolyngbya boryana NIES-2135</name>
    <dbReference type="NCBI Taxonomy" id="1973484"/>
    <lineage>
        <taxon>Bacteria</taxon>
        <taxon>Bacillati</taxon>
        <taxon>Cyanobacteriota</taxon>
        <taxon>Cyanophyceae</taxon>
        <taxon>Leptolyngbyales</taxon>
        <taxon>Leptolyngbyaceae</taxon>
        <taxon>Leptolyngbya group</taxon>
        <taxon>Leptolyngbya</taxon>
    </lineage>
</organism>
<dbReference type="InterPro" id="IPR007016">
    <property type="entry name" value="O-antigen_ligase-rel_domated"/>
</dbReference>
<evidence type="ECO:0000256" key="5">
    <source>
        <dbReference type="SAM" id="Phobius"/>
    </source>
</evidence>
<protein>
    <recommendedName>
        <fullName evidence="6">O-antigen ligase-related domain-containing protein</fullName>
    </recommendedName>
</protein>
<dbReference type="AlphaFoldDB" id="A0A1Z4JCV2"/>
<feature type="transmembrane region" description="Helical" evidence="5">
    <location>
        <begin position="259"/>
        <end position="278"/>
    </location>
</feature>
<reference evidence="7 8" key="1">
    <citation type="submission" date="2017-06" db="EMBL/GenBank/DDBJ databases">
        <title>Genome sequencing of cyanobaciteial culture collection at National Institute for Environmental Studies (NIES).</title>
        <authorList>
            <person name="Hirose Y."/>
            <person name="Shimura Y."/>
            <person name="Fujisawa T."/>
            <person name="Nakamura Y."/>
            <person name="Kawachi M."/>
        </authorList>
    </citation>
    <scope>NUCLEOTIDE SEQUENCE [LARGE SCALE GENOMIC DNA]</scope>
    <source>
        <strain evidence="7 8">NIES-2135</strain>
    </source>
</reference>
<proteinExistence type="predicted"/>
<dbReference type="PANTHER" id="PTHR37422:SF13">
    <property type="entry name" value="LIPOPOLYSACCHARIDE BIOSYNTHESIS PROTEIN PA4999-RELATED"/>
    <property type="match status" value="1"/>
</dbReference>
<gene>
    <name evidence="7" type="ORF">NIES2135_13780</name>
</gene>
<dbReference type="PANTHER" id="PTHR37422">
    <property type="entry name" value="TEICHURONIC ACID BIOSYNTHESIS PROTEIN TUAE"/>
    <property type="match status" value="1"/>
</dbReference>
<evidence type="ECO:0000256" key="2">
    <source>
        <dbReference type="ARBA" id="ARBA00022692"/>
    </source>
</evidence>
<evidence type="ECO:0000313" key="7">
    <source>
        <dbReference type="EMBL" id="BAY54561.1"/>
    </source>
</evidence>
<dbReference type="InterPro" id="IPR051533">
    <property type="entry name" value="WaaL-like"/>
</dbReference>
<dbReference type="EMBL" id="AP018203">
    <property type="protein sequence ID" value="BAY54561.1"/>
    <property type="molecule type" value="Genomic_DNA"/>
</dbReference>
<evidence type="ECO:0000256" key="3">
    <source>
        <dbReference type="ARBA" id="ARBA00022989"/>
    </source>
</evidence>
<keyword evidence="4 5" id="KW-0472">Membrane</keyword>
<keyword evidence="8" id="KW-1185">Reference proteome</keyword>
<dbReference type="Proteomes" id="UP000217895">
    <property type="component" value="Chromosome"/>
</dbReference>